<dbReference type="Proteomes" id="UP001501705">
    <property type="component" value="Unassembled WGS sequence"/>
</dbReference>
<gene>
    <name evidence="2" type="ORF">GCM10009804_41880</name>
</gene>
<keyword evidence="1" id="KW-0812">Transmembrane</keyword>
<accession>A0ABP4PGZ0</accession>
<proteinExistence type="predicted"/>
<name>A0ABP4PGZ0_9ACTN</name>
<keyword evidence="3" id="KW-1185">Reference proteome</keyword>
<feature type="transmembrane region" description="Helical" evidence="1">
    <location>
        <begin position="44"/>
        <end position="65"/>
    </location>
</feature>
<organism evidence="2 3">
    <name type="scientific">Kribbella hippodromi</name>
    <dbReference type="NCBI Taxonomy" id="434347"/>
    <lineage>
        <taxon>Bacteria</taxon>
        <taxon>Bacillati</taxon>
        <taxon>Actinomycetota</taxon>
        <taxon>Actinomycetes</taxon>
        <taxon>Propionibacteriales</taxon>
        <taxon>Kribbellaceae</taxon>
        <taxon>Kribbella</taxon>
    </lineage>
</organism>
<feature type="transmembrane region" description="Helical" evidence="1">
    <location>
        <begin position="6"/>
        <end position="24"/>
    </location>
</feature>
<dbReference type="RefSeq" id="WP_344235304.1">
    <property type="nucleotide sequence ID" value="NZ_BAAAPH010000013.1"/>
</dbReference>
<protein>
    <submittedName>
        <fullName evidence="2">Uncharacterized protein</fullName>
    </submittedName>
</protein>
<comment type="caution">
    <text evidence="2">The sequence shown here is derived from an EMBL/GenBank/DDBJ whole genome shotgun (WGS) entry which is preliminary data.</text>
</comment>
<dbReference type="EMBL" id="BAAAPH010000013">
    <property type="protein sequence ID" value="GAA1580906.1"/>
    <property type="molecule type" value="Genomic_DNA"/>
</dbReference>
<evidence type="ECO:0000313" key="3">
    <source>
        <dbReference type="Proteomes" id="UP001501705"/>
    </source>
</evidence>
<evidence type="ECO:0000313" key="2">
    <source>
        <dbReference type="EMBL" id="GAA1580906.1"/>
    </source>
</evidence>
<keyword evidence="1" id="KW-0472">Membrane</keyword>
<feature type="transmembrane region" description="Helical" evidence="1">
    <location>
        <begin position="71"/>
        <end position="90"/>
    </location>
</feature>
<reference evidence="3" key="1">
    <citation type="journal article" date="2019" name="Int. J. Syst. Evol. Microbiol.">
        <title>The Global Catalogue of Microorganisms (GCM) 10K type strain sequencing project: providing services to taxonomists for standard genome sequencing and annotation.</title>
        <authorList>
            <consortium name="The Broad Institute Genomics Platform"/>
            <consortium name="The Broad Institute Genome Sequencing Center for Infectious Disease"/>
            <person name="Wu L."/>
            <person name="Ma J."/>
        </authorList>
    </citation>
    <scope>NUCLEOTIDE SEQUENCE [LARGE SCALE GENOMIC DNA]</scope>
    <source>
        <strain evidence="3">JCM 15572</strain>
    </source>
</reference>
<evidence type="ECO:0000256" key="1">
    <source>
        <dbReference type="SAM" id="Phobius"/>
    </source>
</evidence>
<keyword evidence="1" id="KW-1133">Transmembrane helix</keyword>
<sequence>MRTVPFVLGLLVALVISAQILMLMQRRRPAAKRLRDLGTGGDAYALLFAGMLTATATGAVAGSLLDAPGSGAAAGLVLAVLTWTAAVLWTHRRPSTRRHQPPKR</sequence>